<dbReference type="AlphaFoldDB" id="A0A0P7A5N3"/>
<dbReference type="EMBL" id="LDJX01000003">
    <property type="protein sequence ID" value="KPM31881.1"/>
    <property type="molecule type" value="Genomic_DNA"/>
</dbReference>
<sequence length="41" mass="4446">MMGIRSPTIINHLCITNFLVLHANSQELGHLLGRKNGTTGS</sequence>
<name>A0A0P7A5N3_9FLAO</name>
<keyword evidence="2" id="KW-1185">Reference proteome</keyword>
<protein>
    <submittedName>
        <fullName evidence="1">Uncharacterized protein</fullName>
    </submittedName>
</protein>
<dbReference type="Proteomes" id="UP000050280">
    <property type="component" value="Unassembled WGS sequence"/>
</dbReference>
<reference evidence="1 2" key="1">
    <citation type="submission" date="2015-09" db="EMBL/GenBank/DDBJ databases">
        <title>Genome sequence of the marine flavobacterium Croceitalea dokdonensis DOKDO 023 that contains proton- and sodium-pumping rhodopsins.</title>
        <authorList>
            <person name="Kwon S.-K."/>
            <person name="Lee H.K."/>
            <person name="Kwak M.-J."/>
            <person name="Kim J.F."/>
        </authorList>
    </citation>
    <scope>NUCLEOTIDE SEQUENCE [LARGE SCALE GENOMIC DNA]</scope>
    <source>
        <strain evidence="1 2">DOKDO 023</strain>
    </source>
</reference>
<evidence type="ECO:0000313" key="2">
    <source>
        <dbReference type="Proteomes" id="UP000050280"/>
    </source>
</evidence>
<comment type="caution">
    <text evidence="1">The sequence shown here is derived from an EMBL/GenBank/DDBJ whole genome shotgun (WGS) entry which is preliminary data.</text>
</comment>
<accession>A0A0P7A5N3</accession>
<dbReference type="STRING" id="1300341.I595_1529"/>
<proteinExistence type="predicted"/>
<evidence type="ECO:0000313" key="1">
    <source>
        <dbReference type="EMBL" id="KPM31881.1"/>
    </source>
</evidence>
<organism evidence="1 2">
    <name type="scientific">Croceitalea dokdonensis DOKDO 023</name>
    <dbReference type="NCBI Taxonomy" id="1300341"/>
    <lineage>
        <taxon>Bacteria</taxon>
        <taxon>Pseudomonadati</taxon>
        <taxon>Bacteroidota</taxon>
        <taxon>Flavobacteriia</taxon>
        <taxon>Flavobacteriales</taxon>
        <taxon>Flavobacteriaceae</taxon>
        <taxon>Croceitalea</taxon>
    </lineage>
</organism>
<gene>
    <name evidence="1" type="ORF">I595_1529</name>
</gene>